<feature type="compositionally biased region" description="Polar residues" evidence="13">
    <location>
        <begin position="15"/>
        <end position="25"/>
    </location>
</feature>
<evidence type="ECO:0000256" key="10">
    <source>
        <dbReference type="ARBA" id="ARBA00023239"/>
    </source>
</evidence>
<dbReference type="EC" id="4.2.99.18" evidence="12"/>
<dbReference type="InterPro" id="IPR011257">
    <property type="entry name" value="DNA_glycosylase"/>
</dbReference>
<comment type="function">
    <text evidence="12">Bifunctional DNA N-glycosylase with associated apurinic/apyrimidinic (AP) lyase function that catalyzes the first step in base excision repair (BER), the primary repair pathway for the repair of oxidative DNA damage. The DNA N-glycosylase activity releases the damaged DNA base from DNA by cleaving the N-glycosidic bond, leaving an AP site. The AP lyase activity cleaves the phosphodiester bond 3' to the AP site by a beta-elimination. Primarily recognizes and repairs oxidative base damage of pyrimidines.</text>
</comment>
<evidence type="ECO:0000313" key="15">
    <source>
        <dbReference type="EMBL" id="CAH0579469.1"/>
    </source>
</evidence>
<dbReference type="SUPFAM" id="SSF48150">
    <property type="entry name" value="DNA-glycosylase"/>
    <property type="match status" value="1"/>
</dbReference>
<keyword evidence="12" id="KW-0496">Mitochondrion</keyword>
<keyword evidence="16" id="KW-1185">Reference proteome</keyword>
<name>A0A9P0FPS7_CHRIL</name>
<dbReference type="InterPro" id="IPR030841">
    <property type="entry name" value="NTH1"/>
</dbReference>
<keyword evidence="12" id="KW-0539">Nucleus</keyword>
<dbReference type="EMBL" id="LR824013">
    <property type="protein sequence ID" value="CAH0579469.1"/>
    <property type="molecule type" value="Genomic_DNA"/>
</dbReference>
<evidence type="ECO:0000256" key="11">
    <source>
        <dbReference type="ARBA" id="ARBA00023295"/>
    </source>
</evidence>
<keyword evidence="6" id="KW-0809">Transit peptide</keyword>
<dbReference type="Gene3D" id="1.10.1670.10">
    <property type="entry name" value="Helix-hairpin-Helix base-excision DNA repair enzymes (C-terminal)"/>
    <property type="match status" value="1"/>
</dbReference>
<evidence type="ECO:0000256" key="4">
    <source>
        <dbReference type="ARBA" id="ARBA00022763"/>
    </source>
</evidence>
<evidence type="ECO:0000256" key="2">
    <source>
        <dbReference type="ARBA" id="ARBA00022485"/>
    </source>
</evidence>
<keyword evidence="3" id="KW-0479">Metal-binding</keyword>
<dbReference type="GO" id="GO:0006289">
    <property type="term" value="P:nucleotide-excision repair"/>
    <property type="evidence" value="ECO:0007669"/>
    <property type="project" value="TreeGrafter"/>
</dbReference>
<dbReference type="FunFam" id="1.10.340.30:FF:000005">
    <property type="entry name" value="Endonuclease III-like protein 1"/>
    <property type="match status" value="1"/>
</dbReference>
<dbReference type="EC" id="3.2.2.-" evidence="12"/>
<evidence type="ECO:0000313" key="16">
    <source>
        <dbReference type="Proteomes" id="UP001154114"/>
    </source>
</evidence>
<dbReference type="GO" id="GO:0051539">
    <property type="term" value="F:4 iron, 4 sulfur cluster binding"/>
    <property type="evidence" value="ECO:0007669"/>
    <property type="project" value="UniProtKB-KW"/>
</dbReference>
<evidence type="ECO:0000256" key="9">
    <source>
        <dbReference type="ARBA" id="ARBA00023204"/>
    </source>
</evidence>
<dbReference type="GO" id="GO:0005634">
    <property type="term" value="C:nucleus"/>
    <property type="evidence" value="ECO:0007669"/>
    <property type="project" value="UniProtKB-SubCell"/>
</dbReference>
<dbReference type="GO" id="GO:0046872">
    <property type="term" value="F:metal ion binding"/>
    <property type="evidence" value="ECO:0007669"/>
    <property type="project" value="UniProtKB-KW"/>
</dbReference>
<feature type="domain" description="HhH-GPD" evidence="14">
    <location>
        <begin position="135"/>
        <end position="285"/>
    </location>
</feature>
<keyword evidence="11 12" id="KW-0326">Glycosidase</keyword>
<dbReference type="FunFam" id="1.10.1670.10:FF:000003">
    <property type="entry name" value="Endonuclease III homolog"/>
    <property type="match status" value="1"/>
</dbReference>
<comment type="subcellular location">
    <subcellularLocation>
        <location evidence="12">Nucleus</location>
    </subcellularLocation>
    <subcellularLocation>
        <location evidence="12">Mitochondrion</location>
    </subcellularLocation>
</comment>
<evidence type="ECO:0000256" key="12">
    <source>
        <dbReference type="HAMAP-Rule" id="MF_03183"/>
    </source>
</evidence>
<dbReference type="CDD" id="cd00056">
    <property type="entry name" value="ENDO3c"/>
    <property type="match status" value="1"/>
</dbReference>
<dbReference type="PANTHER" id="PTHR43286">
    <property type="entry name" value="ENDONUCLEASE III-LIKE PROTEIN 1"/>
    <property type="match status" value="1"/>
</dbReference>
<dbReference type="AlphaFoldDB" id="A0A9P0FPS7"/>
<keyword evidence="8" id="KW-0411">Iron-sulfur</keyword>
<protein>
    <recommendedName>
        <fullName evidence="12">Endonuclease III homolog</fullName>
        <ecNumber evidence="12">3.2.2.-</ecNumber>
        <ecNumber evidence="12">4.2.99.18</ecNumber>
    </recommendedName>
    <alternativeName>
        <fullName evidence="12">Bifunctional DNA N-glycosylase/DNA-(apurinic or apyrimidinic site) lyase</fullName>
        <shortName evidence="12">DNA glycosylase/AP lyase</shortName>
    </alternativeName>
</protein>
<feature type="compositionally biased region" description="Basic residues" evidence="13">
    <location>
        <begin position="378"/>
        <end position="393"/>
    </location>
</feature>
<evidence type="ECO:0000256" key="13">
    <source>
        <dbReference type="SAM" id="MobiDB-lite"/>
    </source>
</evidence>
<evidence type="ECO:0000256" key="6">
    <source>
        <dbReference type="ARBA" id="ARBA00022946"/>
    </source>
</evidence>
<dbReference type="InterPro" id="IPR003265">
    <property type="entry name" value="HhH-GPD_domain"/>
</dbReference>
<organism evidence="15 16">
    <name type="scientific">Chrysodeixis includens</name>
    <name type="common">Soybean looper</name>
    <name type="synonym">Pseudoplusia includens</name>
    <dbReference type="NCBI Taxonomy" id="689277"/>
    <lineage>
        <taxon>Eukaryota</taxon>
        <taxon>Metazoa</taxon>
        <taxon>Ecdysozoa</taxon>
        <taxon>Arthropoda</taxon>
        <taxon>Hexapoda</taxon>
        <taxon>Insecta</taxon>
        <taxon>Pterygota</taxon>
        <taxon>Neoptera</taxon>
        <taxon>Endopterygota</taxon>
        <taxon>Lepidoptera</taxon>
        <taxon>Glossata</taxon>
        <taxon>Ditrysia</taxon>
        <taxon>Noctuoidea</taxon>
        <taxon>Noctuidae</taxon>
        <taxon>Plusiinae</taxon>
        <taxon>Chrysodeixis</taxon>
    </lineage>
</organism>
<comment type="similarity">
    <text evidence="1 12">Belongs to the Nth/MutY family.</text>
</comment>
<evidence type="ECO:0000256" key="5">
    <source>
        <dbReference type="ARBA" id="ARBA00022801"/>
    </source>
</evidence>
<feature type="region of interest" description="Disordered" evidence="13">
    <location>
        <begin position="1"/>
        <end position="56"/>
    </location>
</feature>
<evidence type="ECO:0000256" key="8">
    <source>
        <dbReference type="ARBA" id="ARBA00023014"/>
    </source>
</evidence>
<dbReference type="HAMAP" id="MF_03183">
    <property type="entry name" value="Endonuclease_III_Nth"/>
    <property type="match status" value="1"/>
</dbReference>
<dbReference type="Proteomes" id="UP001154114">
    <property type="component" value="Chromosome 10"/>
</dbReference>
<dbReference type="Gene3D" id="1.10.340.30">
    <property type="entry name" value="Hypothetical protein, domain 2"/>
    <property type="match status" value="1"/>
</dbReference>
<feature type="region of interest" description="Disordered" evidence="13">
    <location>
        <begin position="305"/>
        <end position="354"/>
    </location>
</feature>
<keyword evidence="7" id="KW-0408">Iron</keyword>
<feature type="region of interest" description="Disordered" evidence="13">
    <location>
        <begin position="374"/>
        <end position="515"/>
    </location>
</feature>
<dbReference type="GO" id="GO:0003677">
    <property type="term" value="F:DNA binding"/>
    <property type="evidence" value="ECO:0007669"/>
    <property type="project" value="UniProtKB-UniRule"/>
</dbReference>
<dbReference type="GO" id="GO:0005739">
    <property type="term" value="C:mitochondrion"/>
    <property type="evidence" value="ECO:0007669"/>
    <property type="project" value="UniProtKB-SubCell"/>
</dbReference>
<sequence>MPRAKTKAAATSSALSNKSNDFVNENESKNKENPVIKIEPPEPEESQPSPSKMDLSKFRFEKKPHVKIEFDKDSPTKDDTKGLWEPANWKEFLVNLRIMRSNNDAPVDSMGCHMNMDENATPETYRYQCLISLMLSSQTKDQVTFAAMERLRTRGLTVDSVLGMSDDELGKLIYPVGFWRTKVKYIKKTTQTLKEQYNGDIPDSAEKLCKLTGVGPKMAHICMLVAWNKVTGIGVDTHVHRISNRIGWVKKTTNTPEDTRKALQTWLPFELWSEVNHLLVGFGQTLCLPIGPMCHECLNRDICPSSGKGRKSPKKTPIKNVKVEIKTENNSDEENDVKPPKSRKVTPRKELNEDVKVSVKSENIEKDSLVVKVDQQKGAKKSPVVKRKITPKKAKTEVSNQDEDMDDFEAKSNNLTVKTGPRKKVTPTKKTNTLNIKEKKSPQNSLKTKKSSNNEQEDESSAFKEPSKLKAKVGKSPNDKASVESKPKKSPVQRKSPRSNVFKVDEGNVAQKKTT</sequence>
<reference evidence="15" key="1">
    <citation type="submission" date="2021-12" db="EMBL/GenBank/DDBJ databases">
        <authorList>
            <person name="King R."/>
        </authorList>
    </citation>
    <scope>NUCLEOTIDE SEQUENCE</scope>
</reference>
<dbReference type="InterPro" id="IPR000445">
    <property type="entry name" value="HhH_motif"/>
</dbReference>
<evidence type="ECO:0000256" key="1">
    <source>
        <dbReference type="ARBA" id="ARBA00008343"/>
    </source>
</evidence>
<feature type="compositionally biased region" description="Basic residues" evidence="13">
    <location>
        <begin position="308"/>
        <end position="317"/>
    </location>
</feature>
<dbReference type="Pfam" id="PF00730">
    <property type="entry name" value="HhH-GPD"/>
    <property type="match status" value="1"/>
</dbReference>
<dbReference type="PANTHER" id="PTHR43286:SF1">
    <property type="entry name" value="ENDONUCLEASE III-LIKE PROTEIN 1"/>
    <property type="match status" value="1"/>
</dbReference>
<comment type="catalytic activity">
    <reaction evidence="12">
        <text>2'-deoxyribonucleotide-(2'-deoxyribose 5'-phosphate)-2'-deoxyribonucleotide-DNA = a 3'-end 2'-deoxyribonucleotide-(2,3-dehydro-2,3-deoxyribose 5'-phosphate)-DNA + a 5'-end 5'-phospho-2'-deoxyribonucleoside-DNA + H(+)</text>
        <dbReference type="Rhea" id="RHEA:66592"/>
        <dbReference type="Rhea" id="RHEA-COMP:13180"/>
        <dbReference type="Rhea" id="RHEA-COMP:16897"/>
        <dbReference type="Rhea" id="RHEA-COMP:17067"/>
        <dbReference type="ChEBI" id="CHEBI:15378"/>
        <dbReference type="ChEBI" id="CHEBI:136412"/>
        <dbReference type="ChEBI" id="CHEBI:157695"/>
        <dbReference type="ChEBI" id="CHEBI:167181"/>
        <dbReference type="EC" id="4.2.99.18"/>
    </reaction>
</comment>
<evidence type="ECO:0000256" key="7">
    <source>
        <dbReference type="ARBA" id="ARBA00023004"/>
    </source>
</evidence>
<keyword evidence="5 12" id="KW-0378">Hydrolase</keyword>
<keyword evidence="10 12" id="KW-0456">Lyase</keyword>
<dbReference type="GO" id="GO:0006285">
    <property type="term" value="P:base-excision repair, AP site formation"/>
    <property type="evidence" value="ECO:0007669"/>
    <property type="project" value="UniProtKB-UniRule"/>
</dbReference>
<keyword evidence="4 12" id="KW-0227">DNA damage</keyword>
<dbReference type="InterPro" id="IPR023170">
    <property type="entry name" value="HhH_base_excis_C"/>
</dbReference>
<evidence type="ECO:0000259" key="14">
    <source>
        <dbReference type="SMART" id="SM00478"/>
    </source>
</evidence>
<dbReference type="SMART" id="SM00478">
    <property type="entry name" value="ENDO3c"/>
    <property type="match status" value="1"/>
</dbReference>
<feature type="compositionally biased region" description="Polar residues" evidence="13">
    <location>
        <begin position="442"/>
        <end position="454"/>
    </location>
</feature>
<dbReference type="Pfam" id="PF00633">
    <property type="entry name" value="HHH"/>
    <property type="match status" value="1"/>
</dbReference>
<dbReference type="GO" id="GO:0000703">
    <property type="term" value="F:oxidized pyrimidine nucleobase lesion DNA N-glycosylase activity"/>
    <property type="evidence" value="ECO:0007669"/>
    <property type="project" value="UniProtKB-UniRule"/>
</dbReference>
<gene>
    <name evidence="12" type="primary">NTH1</name>
    <name evidence="15" type="ORF">CINC_LOCUS1230</name>
</gene>
<evidence type="ECO:0000256" key="3">
    <source>
        <dbReference type="ARBA" id="ARBA00022723"/>
    </source>
</evidence>
<keyword evidence="9 12" id="KW-0234">DNA repair</keyword>
<dbReference type="GO" id="GO:0140078">
    <property type="term" value="F:class I DNA-(apurinic or apyrimidinic site) endonuclease activity"/>
    <property type="evidence" value="ECO:0007669"/>
    <property type="project" value="UniProtKB-EC"/>
</dbReference>
<dbReference type="OrthoDB" id="2099276at2759"/>
<accession>A0A9P0FPS7</accession>
<feature type="compositionally biased region" description="Basic and acidic residues" evidence="13">
    <location>
        <begin position="477"/>
        <end position="487"/>
    </location>
</feature>
<feature type="compositionally biased region" description="Basic residues" evidence="13">
    <location>
        <begin position="488"/>
        <end position="497"/>
    </location>
</feature>
<comment type="caution">
    <text evidence="12">Lacks conserved residue(s) required for the propagation of feature annotation.</text>
</comment>
<proteinExistence type="inferred from homology"/>
<keyword evidence="2" id="KW-0004">4Fe-4S</keyword>